<evidence type="ECO:0000259" key="1">
    <source>
        <dbReference type="Pfam" id="PF03235"/>
    </source>
</evidence>
<evidence type="ECO:0000313" key="3">
    <source>
        <dbReference type="EMBL" id="SFK72743.1"/>
    </source>
</evidence>
<dbReference type="Proteomes" id="UP000198861">
    <property type="component" value="Unassembled WGS sequence"/>
</dbReference>
<dbReference type="EMBL" id="FOSX01000020">
    <property type="protein sequence ID" value="SFK72743.1"/>
    <property type="molecule type" value="Genomic_DNA"/>
</dbReference>
<dbReference type="InterPro" id="IPR004919">
    <property type="entry name" value="GmrSD_N"/>
</dbReference>
<dbReference type="Pfam" id="PF03235">
    <property type="entry name" value="GmrSD_N"/>
    <property type="match status" value="1"/>
</dbReference>
<dbReference type="AlphaFoldDB" id="A0A1I4BW34"/>
<sequence length="308" mass="34966">MAKSATPQIKGESVQSLYRLYSSEKLLTNRRYQRKLVWTIDEKRSFIDSIQKGFPIPIILLAEVGDPGNPKYEIIDGMQRLNAIMSFIEQEYSMDDKFFDLNTIAETKDKLDSGELAQGVDALERARCVDFAGYQVPISIYSEREAQHIDEVFRRLNANGKHLSKQELRQAGATGAFANVVRKLSANIRGDSSIGDVLSLNKMKNISLTNKDLPYGINVDNVFWISNKILTKEDLRNSKDEEIIADIVAWIISDKAQRSSSDVLDGYYGFTDNLDASQAVDRHINKIGHNKQHTSMLRSIPRNYRQIQ</sequence>
<evidence type="ECO:0000313" key="2">
    <source>
        <dbReference type="EMBL" id="SFB40576.1"/>
    </source>
</evidence>
<evidence type="ECO:0000313" key="5">
    <source>
        <dbReference type="Proteomes" id="UP000199579"/>
    </source>
</evidence>
<dbReference type="Proteomes" id="UP000199579">
    <property type="component" value="Unassembled WGS sequence"/>
</dbReference>
<name>A0A1I4BW34_9GAMM</name>
<keyword evidence="4" id="KW-1185">Reference proteome</keyword>
<accession>A0A1I4BW34</accession>
<dbReference type="PANTHER" id="PTHR39639">
    <property type="entry name" value="CHROMOSOME 16, WHOLE GENOME SHOTGUN SEQUENCE"/>
    <property type="match status" value="1"/>
</dbReference>
<dbReference type="RefSeq" id="WP_090938218.1">
    <property type="nucleotide sequence ID" value="NZ_FOKJ01000042.1"/>
</dbReference>
<evidence type="ECO:0000313" key="4">
    <source>
        <dbReference type="Proteomes" id="UP000198861"/>
    </source>
</evidence>
<protein>
    <recommendedName>
        <fullName evidence="1">GmrSD restriction endonucleases N-terminal domain-containing protein</fullName>
    </recommendedName>
</protein>
<reference evidence="3 5" key="1">
    <citation type="submission" date="2016-10" db="EMBL/GenBank/DDBJ databases">
        <authorList>
            <person name="de Groot N.N."/>
        </authorList>
    </citation>
    <scope>NUCLEOTIDE SEQUENCE [LARGE SCALE GENOMIC DNA]</scope>
    <source>
        <strain evidence="3 5">DSM 381</strain>
    </source>
</reference>
<dbReference type="EMBL" id="FOKJ01000042">
    <property type="protein sequence ID" value="SFB40576.1"/>
    <property type="molecule type" value="Genomic_DNA"/>
</dbReference>
<gene>
    <name evidence="2" type="ORF">SAMN04244571_02635</name>
    <name evidence="3" type="ORF">SAMN04244574_01655</name>
</gene>
<reference evidence="2 4" key="2">
    <citation type="submission" date="2016-10" db="EMBL/GenBank/DDBJ databases">
        <authorList>
            <person name="Varghese N."/>
            <person name="Submissions S."/>
        </authorList>
    </citation>
    <scope>NUCLEOTIDE SEQUENCE [LARGE SCALE GENOMIC DNA]</scope>
    <source>
        <strain evidence="2 4">DSM 282</strain>
    </source>
</reference>
<feature type="domain" description="GmrSD restriction endonucleases N-terminal" evidence="1">
    <location>
        <begin position="20"/>
        <end position="171"/>
    </location>
</feature>
<organism evidence="3 5">
    <name type="scientific">Azotobacter beijerinckii</name>
    <dbReference type="NCBI Taxonomy" id="170623"/>
    <lineage>
        <taxon>Bacteria</taxon>
        <taxon>Pseudomonadati</taxon>
        <taxon>Pseudomonadota</taxon>
        <taxon>Gammaproteobacteria</taxon>
        <taxon>Pseudomonadales</taxon>
        <taxon>Pseudomonadaceae</taxon>
        <taxon>Azotobacter</taxon>
    </lineage>
</organism>
<dbReference type="PANTHER" id="PTHR39639:SF1">
    <property type="entry name" value="DUF262 DOMAIN-CONTAINING PROTEIN"/>
    <property type="match status" value="1"/>
</dbReference>
<proteinExistence type="predicted"/>